<reference evidence="3" key="1">
    <citation type="submission" date="2021-03" db="EMBL/GenBank/DDBJ databases">
        <title>Evolutionary innovations through gain and loss of genes in the ectomycorrhizal Boletales.</title>
        <authorList>
            <person name="Wu G."/>
            <person name="Miyauchi S."/>
            <person name="Morin E."/>
            <person name="Yang Z.-L."/>
            <person name="Xu J."/>
            <person name="Martin F.M."/>
        </authorList>
    </citation>
    <scope>NUCLEOTIDE SEQUENCE</scope>
    <source>
        <strain evidence="3">BR01</strain>
    </source>
</reference>
<accession>A0A8I2YWN5</accession>
<feature type="compositionally biased region" description="Polar residues" evidence="1">
    <location>
        <begin position="148"/>
        <end position="171"/>
    </location>
</feature>
<proteinExistence type="predicted"/>
<keyword evidence="4" id="KW-1185">Reference proteome</keyword>
<dbReference type="EMBL" id="JAGFBS010000008">
    <property type="protein sequence ID" value="KAG6377947.1"/>
    <property type="molecule type" value="Genomic_DNA"/>
</dbReference>
<comment type="caution">
    <text evidence="3">The sequence shown here is derived from an EMBL/GenBank/DDBJ whole genome shotgun (WGS) entry which is preliminary data.</text>
</comment>
<feature type="transmembrane region" description="Helical" evidence="2">
    <location>
        <begin position="26"/>
        <end position="45"/>
    </location>
</feature>
<evidence type="ECO:0000256" key="2">
    <source>
        <dbReference type="SAM" id="Phobius"/>
    </source>
</evidence>
<organism evidence="3 4">
    <name type="scientific">Boletus reticuloceps</name>
    <dbReference type="NCBI Taxonomy" id="495285"/>
    <lineage>
        <taxon>Eukaryota</taxon>
        <taxon>Fungi</taxon>
        <taxon>Dikarya</taxon>
        <taxon>Basidiomycota</taxon>
        <taxon>Agaricomycotina</taxon>
        <taxon>Agaricomycetes</taxon>
        <taxon>Agaricomycetidae</taxon>
        <taxon>Boletales</taxon>
        <taxon>Boletineae</taxon>
        <taxon>Boletaceae</taxon>
        <taxon>Boletoideae</taxon>
        <taxon>Boletus</taxon>
    </lineage>
</organism>
<evidence type="ECO:0000313" key="3">
    <source>
        <dbReference type="EMBL" id="KAG6377947.1"/>
    </source>
</evidence>
<name>A0A8I2YWN5_9AGAM</name>
<keyword evidence="2" id="KW-1133">Transmembrane helix</keyword>
<dbReference type="AlphaFoldDB" id="A0A8I2YWN5"/>
<evidence type="ECO:0000313" key="4">
    <source>
        <dbReference type="Proteomes" id="UP000683000"/>
    </source>
</evidence>
<protein>
    <submittedName>
        <fullName evidence="3">Uncharacterized protein</fullName>
    </submittedName>
</protein>
<sequence length="210" mass="22768">MTAIHTVDPRSLGTDTESTQSLVQHFYFIAAVAIVLALVLLRIIVLRRRNQALSNFFRIGSSSQYSYGSYPPHNTSHGALIHGIQLAPLPAAYRPDRRIRAADIDEHGRRLGGEEGDGKDVLPAYDNLERLPKYIEVGWSHGGPLPPTVQQSVAVPSPQEQSGTAHPNTTGEVPRDNAEQLVDDTHDVAGVIHGGEAPGPAPTYTDSSRR</sequence>
<keyword evidence="2" id="KW-0812">Transmembrane</keyword>
<feature type="region of interest" description="Disordered" evidence="1">
    <location>
        <begin position="142"/>
        <end position="210"/>
    </location>
</feature>
<feature type="compositionally biased region" description="Basic and acidic residues" evidence="1">
    <location>
        <begin position="173"/>
        <end position="187"/>
    </location>
</feature>
<keyword evidence="2" id="KW-0472">Membrane</keyword>
<dbReference type="OrthoDB" id="2974599at2759"/>
<gene>
    <name evidence="3" type="ORF">JVT61DRAFT_14741</name>
</gene>
<dbReference type="Proteomes" id="UP000683000">
    <property type="component" value="Unassembled WGS sequence"/>
</dbReference>
<evidence type="ECO:0000256" key="1">
    <source>
        <dbReference type="SAM" id="MobiDB-lite"/>
    </source>
</evidence>